<dbReference type="AlphaFoldDB" id="A0AAW0FLH9"/>
<feature type="compositionally biased region" description="Basic and acidic residues" evidence="1">
    <location>
        <begin position="1"/>
        <end position="16"/>
    </location>
</feature>
<dbReference type="EMBL" id="JASBNA010000036">
    <property type="protein sequence ID" value="KAK7682260.1"/>
    <property type="molecule type" value="Genomic_DNA"/>
</dbReference>
<gene>
    <name evidence="2" type="ORF">QCA50_014463</name>
</gene>
<accession>A0AAW0FLH9</accession>
<reference evidence="2 3" key="1">
    <citation type="submission" date="2022-09" db="EMBL/GenBank/DDBJ databases">
        <authorList>
            <person name="Palmer J.M."/>
        </authorList>
    </citation>
    <scope>NUCLEOTIDE SEQUENCE [LARGE SCALE GENOMIC DNA]</scope>
    <source>
        <strain evidence="2 3">DSM 7382</strain>
    </source>
</reference>
<organism evidence="2 3">
    <name type="scientific">Cerrena zonata</name>
    <dbReference type="NCBI Taxonomy" id="2478898"/>
    <lineage>
        <taxon>Eukaryota</taxon>
        <taxon>Fungi</taxon>
        <taxon>Dikarya</taxon>
        <taxon>Basidiomycota</taxon>
        <taxon>Agaricomycotina</taxon>
        <taxon>Agaricomycetes</taxon>
        <taxon>Polyporales</taxon>
        <taxon>Cerrenaceae</taxon>
        <taxon>Cerrena</taxon>
    </lineage>
</organism>
<proteinExistence type="predicted"/>
<comment type="caution">
    <text evidence="2">The sequence shown here is derived from an EMBL/GenBank/DDBJ whole genome shotgun (WGS) entry which is preliminary data.</text>
</comment>
<evidence type="ECO:0000313" key="3">
    <source>
        <dbReference type="Proteomes" id="UP001385951"/>
    </source>
</evidence>
<protein>
    <submittedName>
        <fullName evidence="2">Uncharacterized protein</fullName>
    </submittedName>
</protein>
<name>A0AAW0FLH9_9APHY</name>
<feature type="compositionally biased region" description="Polar residues" evidence="1">
    <location>
        <begin position="22"/>
        <end position="43"/>
    </location>
</feature>
<evidence type="ECO:0000313" key="2">
    <source>
        <dbReference type="EMBL" id="KAK7682260.1"/>
    </source>
</evidence>
<sequence>MDVDKERELPDDHMEINKGVASPNSAGTNNMEVQPQACSSGMQATAPAASVNSGTNQSSLAAFVQQTLDNMNVESEQAAATN</sequence>
<dbReference type="Proteomes" id="UP001385951">
    <property type="component" value="Unassembled WGS sequence"/>
</dbReference>
<keyword evidence="3" id="KW-1185">Reference proteome</keyword>
<feature type="region of interest" description="Disordered" evidence="1">
    <location>
        <begin position="1"/>
        <end position="57"/>
    </location>
</feature>
<evidence type="ECO:0000256" key="1">
    <source>
        <dbReference type="SAM" id="MobiDB-lite"/>
    </source>
</evidence>